<dbReference type="EMBL" id="HF951689">
    <property type="protein sequence ID" value="CCW35300.1"/>
    <property type="molecule type" value="Genomic_DNA"/>
</dbReference>
<keyword evidence="1" id="KW-0812">Transmembrane</keyword>
<proteinExistence type="predicted"/>
<evidence type="ECO:0000313" key="2">
    <source>
        <dbReference type="EMBL" id="CCW35300.1"/>
    </source>
</evidence>
<dbReference type="AlphaFoldDB" id="S0EYA7"/>
<dbReference type="RefSeq" id="WP_016482836.1">
    <property type="nucleotide sequence ID" value="NC_021487.1"/>
</dbReference>
<feature type="transmembrane region" description="Helical" evidence="1">
    <location>
        <begin position="23"/>
        <end position="43"/>
    </location>
</feature>
<dbReference type="Proteomes" id="UP000014227">
    <property type="component" value="Chromosome I"/>
</dbReference>
<dbReference type="STRING" id="454171.CP488_02613"/>
<name>S0EYA7_CHTCT</name>
<sequence length="220" mass="24238">MNGTPTPARPERKATLRLGQRELNYITLVVALIVIVGVLWGGYRGFMSFKAQRDIVIAQENLHTLYSAMLLYSKDFDGKLPKADHWTDAILGYLSASSSRPGGREAFLHGPADNGEVGYAFNTYASEYNFEPSGSFTQKSNADAQPSIDPDRTVLLIEKPNAPPNATVSIPPINNVNDQAILYKALSFPHNTGDPENAKTVILYLSGRIDVVTRRDMRPQ</sequence>
<dbReference type="KEGG" id="ccz:CCALI_01484"/>
<reference evidence="3" key="1">
    <citation type="submission" date="2013-03" db="EMBL/GenBank/DDBJ databases">
        <title>Genome sequence of Chthonomonas calidirosea, the first sequenced genome from the Armatimonadetes phylum (formally candidate division OP10).</title>
        <authorList>
            <person name="Lee K.C.Y."/>
            <person name="Morgan X.C."/>
            <person name="Dunfield P.F."/>
            <person name="Tamas I."/>
            <person name="Houghton K.M."/>
            <person name="Vyssotski M."/>
            <person name="Ryan J.L.J."/>
            <person name="Lagutin K."/>
            <person name="McDonald I.R."/>
            <person name="Stott M.B."/>
        </authorList>
    </citation>
    <scope>NUCLEOTIDE SEQUENCE [LARGE SCALE GENOMIC DNA]</scope>
    <source>
        <strain evidence="3">DSM 23976 / ICMP 18418 / T49</strain>
    </source>
</reference>
<keyword evidence="1" id="KW-0472">Membrane</keyword>
<accession>S0EYA7</accession>
<dbReference type="HOGENOM" id="CLU_1254114_0_0_0"/>
<evidence type="ECO:0000313" key="3">
    <source>
        <dbReference type="Proteomes" id="UP000014227"/>
    </source>
</evidence>
<dbReference type="PATRIC" id="fig|1303518.3.peg.1523"/>
<evidence type="ECO:0000256" key="1">
    <source>
        <dbReference type="SAM" id="Phobius"/>
    </source>
</evidence>
<organism evidence="2 3">
    <name type="scientific">Chthonomonas calidirosea (strain DSM 23976 / ICMP 18418 / T49)</name>
    <dbReference type="NCBI Taxonomy" id="1303518"/>
    <lineage>
        <taxon>Bacteria</taxon>
        <taxon>Bacillati</taxon>
        <taxon>Armatimonadota</taxon>
        <taxon>Chthonomonadia</taxon>
        <taxon>Chthonomonadales</taxon>
        <taxon>Chthonomonadaceae</taxon>
        <taxon>Chthonomonas</taxon>
    </lineage>
</organism>
<keyword evidence="3" id="KW-1185">Reference proteome</keyword>
<dbReference type="InParanoid" id="S0EYA7"/>
<protein>
    <submittedName>
        <fullName evidence="2">Uncharacterized protein</fullName>
    </submittedName>
</protein>
<gene>
    <name evidence="2" type="ORF">CCALI_01484</name>
</gene>
<keyword evidence="1" id="KW-1133">Transmembrane helix</keyword>